<evidence type="ECO:0000256" key="1">
    <source>
        <dbReference type="SAM" id="MobiDB-lite"/>
    </source>
</evidence>
<dbReference type="EMBL" id="CP090166">
    <property type="protein sequence ID" value="UJO17165.1"/>
    <property type="molecule type" value="Genomic_DNA"/>
</dbReference>
<accession>A0A9Q8LGP8</accession>
<feature type="compositionally biased region" description="Basic and acidic residues" evidence="1">
    <location>
        <begin position="154"/>
        <end position="171"/>
    </location>
</feature>
<protein>
    <submittedName>
        <fullName evidence="2">Uncharacterized protein</fullName>
    </submittedName>
</protein>
<dbReference type="KEGG" id="ffu:CLAFUR5_05212"/>
<organism evidence="2 3">
    <name type="scientific">Passalora fulva</name>
    <name type="common">Tomato leaf mold</name>
    <name type="synonym">Cladosporium fulvum</name>
    <dbReference type="NCBI Taxonomy" id="5499"/>
    <lineage>
        <taxon>Eukaryota</taxon>
        <taxon>Fungi</taxon>
        <taxon>Dikarya</taxon>
        <taxon>Ascomycota</taxon>
        <taxon>Pezizomycotina</taxon>
        <taxon>Dothideomycetes</taxon>
        <taxon>Dothideomycetidae</taxon>
        <taxon>Mycosphaerellales</taxon>
        <taxon>Mycosphaerellaceae</taxon>
        <taxon>Fulvia</taxon>
    </lineage>
</organism>
<feature type="compositionally biased region" description="Basic residues" evidence="1">
    <location>
        <begin position="85"/>
        <end position="95"/>
    </location>
</feature>
<name>A0A9Q8LGP8_PASFU</name>
<dbReference type="AlphaFoldDB" id="A0A9Q8LGP8"/>
<dbReference type="GeneID" id="71985090"/>
<sequence>MNVSVKGDTEADRSGKRKRSTEDIDRGTKRKKPTPDVPSHNLEKATGVGQLSPSQPKQEDAVSGADHFDDPMDIDPVELAPERPQRRRPIAKVRQQKAAAKKSGSTPSRSSRQSKLVLTSEGVPIAFASKLQQTSDAIDEDESMVDSSYMSTEHAAEAAQRREGYDSDQRQADYAPNEYLAAARTKFLDLRATGKLNERNWSVVAGSRVMQVVSAEEMKHE</sequence>
<evidence type="ECO:0000313" key="3">
    <source>
        <dbReference type="Proteomes" id="UP000756132"/>
    </source>
</evidence>
<proteinExistence type="predicted"/>
<gene>
    <name evidence="2" type="ORF">CLAFUR5_05212</name>
</gene>
<feature type="compositionally biased region" description="Basic and acidic residues" evidence="1">
    <location>
        <begin position="7"/>
        <end position="27"/>
    </location>
</feature>
<keyword evidence="3" id="KW-1185">Reference proteome</keyword>
<evidence type="ECO:0000313" key="2">
    <source>
        <dbReference type="EMBL" id="UJO17165.1"/>
    </source>
</evidence>
<feature type="region of interest" description="Disordered" evidence="1">
    <location>
        <begin position="1"/>
        <end position="117"/>
    </location>
</feature>
<feature type="region of interest" description="Disordered" evidence="1">
    <location>
        <begin position="132"/>
        <end position="171"/>
    </location>
</feature>
<reference evidence="2" key="2">
    <citation type="journal article" date="2022" name="Microb. Genom.">
        <title>A chromosome-scale genome assembly of the tomato pathogen Cladosporium fulvum reveals a compartmentalized genome architecture and the presence of a dispensable chromosome.</title>
        <authorList>
            <person name="Zaccaron A.Z."/>
            <person name="Chen L.H."/>
            <person name="Samaras A."/>
            <person name="Stergiopoulos I."/>
        </authorList>
    </citation>
    <scope>NUCLEOTIDE SEQUENCE</scope>
    <source>
        <strain evidence="2">Race5_Kim</strain>
    </source>
</reference>
<feature type="compositionally biased region" description="Low complexity" evidence="1">
    <location>
        <begin position="96"/>
        <end position="115"/>
    </location>
</feature>
<dbReference type="RefSeq" id="XP_047761531.1">
    <property type="nucleotide sequence ID" value="XM_047904360.1"/>
</dbReference>
<dbReference type="Proteomes" id="UP000756132">
    <property type="component" value="Chromosome 4"/>
</dbReference>
<reference evidence="2" key="1">
    <citation type="submission" date="2021-12" db="EMBL/GenBank/DDBJ databases">
        <authorList>
            <person name="Zaccaron A."/>
            <person name="Stergiopoulos I."/>
        </authorList>
    </citation>
    <scope>NUCLEOTIDE SEQUENCE</scope>
    <source>
        <strain evidence="2">Race5_Kim</strain>
    </source>
</reference>